<dbReference type="PROSITE" id="PS00082">
    <property type="entry name" value="EXTRADIOL_DIOXYGENAS"/>
    <property type="match status" value="1"/>
</dbReference>
<keyword evidence="6" id="KW-0560">Oxidoreductase</keyword>
<dbReference type="AlphaFoldDB" id="A0A6J7I2C6"/>
<evidence type="ECO:0000256" key="2">
    <source>
        <dbReference type="ARBA" id="ARBA00008784"/>
    </source>
</evidence>
<evidence type="ECO:0000256" key="5">
    <source>
        <dbReference type="ARBA" id="ARBA00022964"/>
    </source>
</evidence>
<comment type="cofactor">
    <cofactor evidence="1">
        <name>Fe(2+)</name>
        <dbReference type="ChEBI" id="CHEBI:29033"/>
    </cofactor>
</comment>
<keyword evidence="5" id="KW-0223">Dioxygenase</keyword>
<evidence type="ECO:0000256" key="3">
    <source>
        <dbReference type="ARBA" id="ARBA00022723"/>
    </source>
</evidence>
<dbReference type="InterPro" id="IPR050383">
    <property type="entry name" value="GlyoxalaseI/FosfomycinResist"/>
</dbReference>
<feature type="domain" description="VOC" evidence="8">
    <location>
        <begin position="17"/>
        <end position="129"/>
    </location>
</feature>
<dbReference type="Gene3D" id="3.10.180.10">
    <property type="entry name" value="2,3-Dihydroxybiphenyl 1,2-Dioxygenase, domain 1"/>
    <property type="match status" value="2"/>
</dbReference>
<dbReference type="CDD" id="cd09013">
    <property type="entry name" value="BphC-JF8_N_like"/>
    <property type="match status" value="1"/>
</dbReference>
<dbReference type="InterPro" id="IPR000486">
    <property type="entry name" value="Xdiol_ring_cleave_dOase_1/2"/>
</dbReference>
<gene>
    <name evidence="9" type="ORF">UFOPK3674_00783</name>
</gene>
<feature type="domain" description="VOC" evidence="8">
    <location>
        <begin position="159"/>
        <end position="281"/>
    </location>
</feature>
<dbReference type="Pfam" id="PF00903">
    <property type="entry name" value="Glyoxalase"/>
    <property type="match status" value="1"/>
</dbReference>
<evidence type="ECO:0000259" key="8">
    <source>
        <dbReference type="PROSITE" id="PS51819"/>
    </source>
</evidence>
<evidence type="ECO:0000256" key="4">
    <source>
        <dbReference type="ARBA" id="ARBA00022797"/>
    </source>
</evidence>
<comment type="similarity">
    <text evidence="2">Belongs to the extradiol ring-cleavage dioxygenase family.</text>
</comment>
<protein>
    <submittedName>
        <fullName evidence="9">Unannotated protein</fullName>
    </submittedName>
</protein>
<organism evidence="9">
    <name type="scientific">freshwater metagenome</name>
    <dbReference type="NCBI Taxonomy" id="449393"/>
    <lineage>
        <taxon>unclassified sequences</taxon>
        <taxon>metagenomes</taxon>
        <taxon>ecological metagenomes</taxon>
    </lineage>
</organism>
<name>A0A6J7I2C6_9ZZZZ</name>
<sequence length="324" mass="36191">MPTTSEPTYGGIFDVAQVAHVELLSPDPQGTYDFFTKFLGMFETERHGQSVYLRAYEESYHHSLKITESPKPGLGHVGLRARSPEALQRRVASIETTGLGVGWTDGDLGHGDSYHFRLPSEQNFELFYDVDYYDVPEDQKSKLLNRPQKRPPTGVPVRRIDHCTFTAPDVKATREFLTDHLGFQAREQIVSDDGSVEIGSWMSTSLVVHDLAFTADPAGLPGRFHHVCYWYGIPQHVADAAELLREHGYVVEGGPGKHGLAQGIFLYVFEPGGNRVELYGDAGYLIFDPAWKTIKWKESELDWGAAVYGVVPDTFFTVVTPPVD</sequence>
<evidence type="ECO:0000256" key="1">
    <source>
        <dbReference type="ARBA" id="ARBA00001954"/>
    </source>
</evidence>
<dbReference type="PROSITE" id="PS51819">
    <property type="entry name" value="VOC"/>
    <property type="match status" value="2"/>
</dbReference>
<evidence type="ECO:0000256" key="6">
    <source>
        <dbReference type="ARBA" id="ARBA00023002"/>
    </source>
</evidence>
<keyword evidence="4" id="KW-0058">Aromatic hydrocarbons catabolism</keyword>
<dbReference type="GO" id="GO:0051213">
    <property type="term" value="F:dioxygenase activity"/>
    <property type="evidence" value="ECO:0007669"/>
    <property type="project" value="UniProtKB-KW"/>
</dbReference>
<dbReference type="EMBL" id="CAFBMX010000003">
    <property type="protein sequence ID" value="CAB4924860.1"/>
    <property type="molecule type" value="Genomic_DNA"/>
</dbReference>
<evidence type="ECO:0000313" key="9">
    <source>
        <dbReference type="EMBL" id="CAB4924860.1"/>
    </source>
</evidence>
<proteinExistence type="inferred from homology"/>
<dbReference type="SUPFAM" id="SSF54593">
    <property type="entry name" value="Glyoxalase/Bleomycin resistance protein/Dihydroxybiphenyl dioxygenase"/>
    <property type="match status" value="1"/>
</dbReference>
<reference evidence="9" key="1">
    <citation type="submission" date="2020-05" db="EMBL/GenBank/DDBJ databases">
        <authorList>
            <person name="Chiriac C."/>
            <person name="Salcher M."/>
            <person name="Ghai R."/>
            <person name="Kavagutti S V."/>
        </authorList>
    </citation>
    <scope>NUCLEOTIDE SEQUENCE</scope>
</reference>
<dbReference type="PANTHER" id="PTHR21366:SF19">
    <property type="entry name" value="METAPYROCATECHASE"/>
    <property type="match status" value="1"/>
</dbReference>
<dbReference type="InterPro" id="IPR029068">
    <property type="entry name" value="Glyas_Bleomycin-R_OHBP_Dase"/>
</dbReference>
<dbReference type="InterPro" id="IPR037523">
    <property type="entry name" value="VOC_core"/>
</dbReference>
<dbReference type="GO" id="GO:0008198">
    <property type="term" value="F:ferrous iron binding"/>
    <property type="evidence" value="ECO:0007669"/>
    <property type="project" value="InterPro"/>
</dbReference>
<evidence type="ECO:0000256" key="7">
    <source>
        <dbReference type="ARBA" id="ARBA00023004"/>
    </source>
</evidence>
<keyword evidence="7" id="KW-0408">Iron</keyword>
<keyword evidence="3" id="KW-0479">Metal-binding</keyword>
<dbReference type="PANTHER" id="PTHR21366">
    <property type="entry name" value="GLYOXALASE FAMILY PROTEIN"/>
    <property type="match status" value="1"/>
</dbReference>
<accession>A0A6J7I2C6</accession>
<dbReference type="InterPro" id="IPR004360">
    <property type="entry name" value="Glyas_Fos-R_dOase_dom"/>
</dbReference>